<comment type="similarity">
    <text evidence="6">Belongs to the binding-protein-dependent transport system permease family.</text>
</comment>
<dbReference type="EMBL" id="QJJK01000010">
    <property type="protein sequence ID" value="PXW55088.1"/>
    <property type="molecule type" value="Genomic_DNA"/>
</dbReference>
<dbReference type="OrthoDB" id="9801163at2"/>
<dbReference type="RefSeq" id="WP_110376695.1">
    <property type="nucleotide sequence ID" value="NZ_JAHBRY010000003.1"/>
</dbReference>
<dbReference type="InterPro" id="IPR000515">
    <property type="entry name" value="MetI-like"/>
</dbReference>
<keyword evidence="2 6" id="KW-0813">Transport</keyword>
<dbReference type="Gene3D" id="1.10.3720.10">
    <property type="entry name" value="MetI-like"/>
    <property type="match status" value="1"/>
</dbReference>
<feature type="transmembrane region" description="Helical" evidence="6">
    <location>
        <begin position="310"/>
        <end position="330"/>
    </location>
</feature>
<keyword evidence="3 6" id="KW-0812">Transmembrane</keyword>
<dbReference type="InterPro" id="IPR035906">
    <property type="entry name" value="MetI-like_sf"/>
</dbReference>
<keyword evidence="5 6" id="KW-0472">Membrane</keyword>
<dbReference type="PANTHER" id="PTHR30177">
    <property type="entry name" value="GLYCINE BETAINE/L-PROLINE TRANSPORT SYSTEM PERMEASE PROTEIN PROW"/>
    <property type="match status" value="1"/>
</dbReference>
<dbReference type="Proteomes" id="UP000248021">
    <property type="component" value="Unassembled WGS sequence"/>
</dbReference>
<keyword evidence="9" id="KW-1185">Reference proteome</keyword>
<evidence type="ECO:0000259" key="7">
    <source>
        <dbReference type="PROSITE" id="PS50928"/>
    </source>
</evidence>
<feature type="transmembrane region" description="Helical" evidence="6">
    <location>
        <begin position="146"/>
        <end position="167"/>
    </location>
</feature>
<comment type="caution">
    <text evidence="8">The sequence shown here is derived from an EMBL/GenBank/DDBJ whole genome shotgun (WGS) entry which is preliminary data.</text>
</comment>
<dbReference type="GO" id="GO:0031460">
    <property type="term" value="P:glycine betaine transport"/>
    <property type="evidence" value="ECO:0007669"/>
    <property type="project" value="TreeGrafter"/>
</dbReference>
<feature type="domain" description="ABC transmembrane type-1" evidence="7">
    <location>
        <begin position="187"/>
        <end position="382"/>
    </location>
</feature>
<keyword evidence="4 6" id="KW-1133">Transmembrane helix</keyword>
<evidence type="ECO:0000256" key="6">
    <source>
        <dbReference type="RuleBase" id="RU363032"/>
    </source>
</evidence>
<accession>A0A2V3TZV1</accession>
<evidence type="ECO:0000256" key="1">
    <source>
        <dbReference type="ARBA" id="ARBA00004651"/>
    </source>
</evidence>
<comment type="subcellular location">
    <subcellularLocation>
        <location evidence="1 6">Cell membrane</location>
        <topology evidence="1 6">Multi-pass membrane protein</topology>
    </subcellularLocation>
</comment>
<dbReference type="GO" id="GO:0005886">
    <property type="term" value="C:plasma membrane"/>
    <property type="evidence" value="ECO:0007669"/>
    <property type="project" value="UniProtKB-SubCell"/>
</dbReference>
<feature type="transmembrane region" description="Helical" evidence="6">
    <location>
        <begin position="20"/>
        <end position="38"/>
    </location>
</feature>
<sequence length="394" mass="40282">MPDTTRSRASSVRPSLDRLGALVTLCVVLALWLAPFVSVRANRIVAGQPLTAIEALPVSAAAALWAVVLIVAAVALLVRSPWIRLITSVGGLLSLSVTVGFAASVLTPAGDSFARVSPASGFWFLTLGMALLAADSVTRLNFTPGLRLAALALAALALWLVIASGAWDDLSLMKEYASRSDSFGGAVRQHLVLALGSLAGAVITGVPLGILCHRLPALRALILPALNVIQTIPSIALFGILMVPLGFLAATVPLAYAMGVRGIGTAPAVIALFLYSLLPIVANTAVGLAQVSPSVVDAARGMGMSRWQRLFAIEIPLALPVVLAGIRIVLVQNLGLAAVAALIGGGGLGTFIFQGIGQTAIDLVLLGALPIVLMAFVAAIVLDAMVDLAGGARA</sequence>
<dbReference type="AlphaFoldDB" id="A0A2V3TZV1"/>
<reference evidence="8 9" key="1">
    <citation type="submission" date="2018-05" db="EMBL/GenBank/DDBJ databases">
        <title>Genomic Encyclopedia of Type Strains, Phase IV (KMG-IV): sequencing the most valuable type-strain genomes for metagenomic binning, comparative biology and taxonomic classification.</title>
        <authorList>
            <person name="Goeker M."/>
        </authorList>
    </citation>
    <scope>NUCLEOTIDE SEQUENCE [LARGE SCALE GENOMIC DNA]</scope>
    <source>
        <strain evidence="8 9">DSM 6462</strain>
    </source>
</reference>
<evidence type="ECO:0000256" key="2">
    <source>
        <dbReference type="ARBA" id="ARBA00022448"/>
    </source>
</evidence>
<feature type="transmembrane region" description="Helical" evidence="6">
    <location>
        <begin position="112"/>
        <end position="134"/>
    </location>
</feature>
<feature type="transmembrane region" description="Helical" evidence="6">
    <location>
        <begin position="85"/>
        <end position="106"/>
    </location>
</feature>
<dbReference type="PANTHER" id="PTHR30177:SF30">
    <property type="entry name" value="GLYCINE BETAINE UPTAKE SYSTEM PERMEASE PROTEIN YEHY"/>
    <property type="match status" value="1"/>
</dbReference>
<evidence type="ECO:0000256" key="3">
    <source>
        <dbReference type="ARBA" id="ARBA00022692"/>
    </source>
</evidence>
<dbReference type="PROSITE" id="PS50928">
    <property type="entry name" value="ABC_TM1"/>
    <property type="match status" value="1"/>
</dbReference>
<feature type="transmembrane region" description="Helical" evidence="6">
    <location>
        <begin position="232"/>
        <end position="256"/>
    </location>
</feature>
<organism evidence="8 9">
    <name type="scientific">Chelatococcus asaccharovorans</name>
    <dbReference type="NCBI Taxonomy" id="28210"/>
    <lineage>
        <taxon>Bacteria</taxon>
        <taxon>Pseudomonadati</taxon>
        <taxon>Pseudomonadota</taxon>
        <taxon>Alphaproteobacteria</taxon>
        <taxon>Hyphomicrobiales</taxon>
        <taxon>Chelatococcaceae</taxon>
        <taxon>Chelatococcus</taxon>
    </lineage>
</organism>
<dbReference type="CDD" id="cd06261">
    <property type="entry name" value="TM_PBP2"/>
    <property type="match status" value="1"/>
</dbReference>
<evidence type="ECO:0000256" key="5">
    <source>
        <dbReference type="ARBA" id="ARBA00023136"/>
    </source>
</evidence>
<feature type="transmembrane region" description="Helical" evidence="6">
    <location>
        <begin position="336"/>
        <end position="356"/>
    </location>
</feature>
<dbReference type="GO" id="GO:0055085">
    <property type="term" value="P:transmembrane transport"/>
    <property type="evidence" value="ECO:0007669"/>
    <property type="project" value="InterPro"/>
</dbReference>
<feature type="transmembrane region" description="Helical" evidence="6">
    <location>
        <begin position="58"/>
        <end position="78"/>
    </location>
</feature>
<proteinExistence type="inferred from homology"/>
<feature type="transmembrane region" description="Helical" evidence="6">
    <location>
        <begin position="363"/>
        <end position="382"/>
    </location>
</feature>
<gene>
    <name evidence="8" type="ORF">C7450_11025</name>
</gene>
<name>A0A2V3TZV1_9HYPH</name>
<dbReference type="Pfam" id="PF00528">
    <property type="entry name" value="BPD_transp_1"/>
    <property type="match status" value="1"/>
</dbReference>
<protein>
    <submittedName>
        <fullName evidence="8">Osmoprotectant transport system permease protein</fullName>
    </submittedName>
</protein>
<feature type="transmembrane region" description="Helical" evidence="6">
    <location>
        <begin position="187"/>
        <end position="211"/>
    </location>
</feature>
<dbReference type="InterPro" id="IPR051204">
    <property type="entry name" value="ABC_transp_perm/SBD"/>
</dbReference>
<feature type="transmembrane region" description="Helical" evidence="6">
    <location>
        <begin position="268"/>
        <end position="289"/>
    </location>
</feature>
<evidence type="ECO:0000256" key="4">
    <source>
        <dbReference type="ARBA" id="ARBA00022989"/>
    </source>
</evidence>
<dbReference type="SUPFAM" id="SSF161098">
    <property type="entry name" value="MetI-like"/>
    <property type="match status" value="1"/>
</dbReference>
<evidence type="ECO:0000313" key="9">
    <source>
        <dbReference type="Proteomes" id="UP000248021"/>
    </source>
</evidence>
<evidence type="ECO:0000313" key="8">
    <source>
        <dbReference type="EMBL" id="PXW55088.1"/>
    </source>
</evidence>